<keyword evidence="10" id="KW-1133">Transmembrane helix</keyword>
<keyword evidence="6" id="KW-0808">Transferase</keyword>
<reference evidence="13" key="1">
    <citation type="journal article" date="2020" name="Stud. Mycol.">
        <title>101 Dothideomycetes genomes: a test case for predicting lifestyles and emergence of pathogens.</title>
        <authorList>
            <person name="Haridas S."/>
            <person name="Albert R."/>
            <person name="Binder M."/>
            <person name="Bloem J."/>
            <person name="Labutti K."/>
            <person name="Salamov A."/>
            <person name="Andreopoulos B."/>
            <person name="Baker S."/>
            <person name="Barry K."/>
            <person name="Bills G."/>
            <person name="Bluhm B."/>
            <person name="Cannon C."/>
            <person name="Castanera R."/>
            <person name="Culley D."/>
            <person name="Daum C."/>
            <person name="Ezra D."/>
            <person name="Gonzalez J."/>
            <person name="Henrissat B."/>
            <person name="Kuo A."/>
            <person name="Liang C."/>
            <person name="Lipzen A."/>
            <person name="Lutzoni F."/>
            <person name="Magnuson J."/>
            <person name="Mondo S."/>
            <person name="Nolan M."/>
            <person name="Ohm R."/>
            <person name="Pangilinan J."/>
            <person name="Park H.-J."/>
            <person name="Ramirez L."/>
            <person name="Alfaro M."/>
            <person name="Sun H."/>
            <person name="Tritt A."/>
            <person name="Yoshinaga Y."/>
            <person name="Zwiers L.-H."/>
            <person name="Turgeon B."/>
            <person name="Goodwin S."/>
            <person name="Spatafora J."/>
            <person name="Crous P."/>
            <person name="Grigoriev I."/>
        </authorList>
    </citation>
    <scope>NUCLEOTIDE SEQUENCE</scope>
    <source>
        <strain evidence="13">CBS 121410</strain>
    </source>
</reference>
<dbReference type="GO" id="GO:0016263">
    <property type="term" value="F:glycoprotein-N-acetylgalactosamine 3-beta-galactosyltransferase activity"/>
    <property type="evidence" value="ECO:0007669"/>
    <property type="project" value="UniProtKB-EC"/>
</dbReference>
<evidence type="ECO:0000256" key="10">
    <source>
        <dbReference type="ARBA" id="ARBA00022989"/>
    </source>
</evidence>
<dbReference type="Pfam" id="PF02434">
    <property type="entry name" value="Fringe"/>
    <property type="match status" value="1"/>
</dbReference>
<evidence type="ECO:0000256" key="9">
    <source>
        <dbReference type="ARBA" id="ARBA00022968"/>
    </source>
</evidence>
<comment type="caution">
    <text evidence="13">The sequence shown here is derived from an EMBL/GenBank/DDBJ whole genome shotgun (WGS) entry which is preliminary data.</text>
</comment>
<feature type="non-terminal residue" evidence="13">
    <location>
        <position position="1"/>
    </location>
</feature>
<dbReference type="Gene3D" id="3.90.550.50">
    <property type="match status" value="1"/>
</dbReference>
<evidence type="ECO:0000313" key="13">
    <source>
        <dbReference type="EMBL" id="KAF2085497.1"/>
    </source>
</evidence>
<evidence type="ECO:0000256" key="8">
    <source>
        <dbReference type="ARBA" id="ARBA00022741"/>
    </source>
</evidence>
<dbReference type="GO" id="GO:0000166">
    <property type="term" value="F:nucleotide binding"/>
    <property type="evidence" value="ECO:0007669"/>
    <property type="project" value="UniProtKB-KW"/>
</dbReference>
<dbReference type="InterPro" id="IPR003378">
    <property type="entry name" value="Fringe-like_glycosylTrfase"/>
</dbReference>
<keyword evidence="5" id="KW-0328">Glycosyltransferase</keyword>
<keyword evidence="14" id="KW-1185">Reference proteome</keyword>
<keyword evidence="7" id="KW-0812">Transmembrane</keyword>
<dbReference type="Proteomes" id="UP000799776">
    <property type="component" value="Unassembled WGS sequence"/>
</dbReference>
<evidence type="ECO:0000256" key="6">
    <source>
        <dbReference type="ARBA" id="ARBA00022679"/>
    </source>
</evidence>
<evidence type="ECO:0000256" key="7">
    <source>
        <dbReference type="ARBA" id="ARBA00022692"/>
    </source>
</evidence>
<dbReference type="PANTHER" id="PTHR23033:SF47">
    <property type="entry name" value="APPLE DOMAIN-CONTAINING PROTEIN-RELATED"/>
    <property type="match status" value="1"/>
</dbReference>
<dbReference type="AlphaFoldDB" id="A0A9P4HRX5"/>
<feature type="non-terminal residue" evidence="13">
    <location>
        <position position="362"/>
    </location>
</feature>
<gene>
    <name evidence="13" type="ORF">K490DRAFT_13275</name>
</gene>
<protein>
    <recommendedName>
        <fullName evidence="4">N-acetylgalactosaminide beta-1,3-galactosyltransferase</fullName>
        <ecNumber evidence="4">2.4.1.122</ecNumber>
    </recommendedName>
</protein>
<name>A0A9P4HRX5_9PEZI</name>
<organism evidence="13 14">
    <name type="scientific">Saccharata proteae CBS 121410</name>
    <dbReference type="NCBI Taxonomy" id="1314787"/>
    <lineage>
        <taxon>Eukaryota</taxon>
        <taxon>Fungi</taxon>
        <taxon>Dikarya</taxon>
        <taxon>Ascomycota</taxon>
        <taxon>Pezizomycotina</taxon>
        <taxon>Dothideomycetes</taxon>
        <taxon>Dothideomycetes incertae sedis</taxon>
        <taxon>Botryosphaeriales</taxon>
        <taxon>Saccharataceae</taxon>
        <taxon>Saccharata</taxon>
    </lineage>
</organism>
<dbReference type="EMBL" id="ML978730">
    <property type="protein sequence ID" value="KAF2085497.1"/>
    <property type="molecule type" value="Genomic_DNA"/>
</dbReference>
<evidence type="ECO:0000256" key="11">
    <source>
        <dbReference type="ARBA" id="ARBA00023136"/>
    </source>
</evidence>
<keyword evidence="9" id="KW-0735">Signal-anchor</keyword>
<dbReference type="PANTHER" id="PTHR23033">
    <property type="entry name" value="BETA1,3-GALACTOSYLTRANSFERASE"/>
    <property type="match status" value="1"/>
</dbReference>
<evidence type="ECO:0000313" key="14">
    <source>
        <dbReference type="Proteomes" id="UP000799776"/>
    </source>
</evidence>
<evidence type="ECO:0000256" key="5">
    <source>
        <dbReference type="ARBA" id="ARBA00022676"/>
    </source>
</evidence>
<evidence type="ECO:0000256" key="4">
    <source>
        <dbReference type="ARBA" id="ARBA00012557"/>
    </source>
</evidence>
<evidence type="ECO:0000256" key="1">
    <source>
        <dbReference type="ARBA" id="ARBA00004606"/>
    </source>
</evidence>
<comment type="subcellular location">
    <subcellularLocation>
        <location evidence="1">Membrane</location>
        <topology evidence="1">Single-pass type II membrane protein</topology>
    </subcellularLocation>
</comment>
<evidence type="ECO:0000259" key="12">
    <source>
        <dbReference type="Pfam" id="PF02434"/>
    </source>
</evidence>
<dbReference type="InterPro" id="IPR026050">
    <property type="entry name" value="C1GALT1/C1GALT1_chp1"/>
</dbReference>
<comment type="pathway">
    <text evidence="2">Protein modification; protein glycosylation.</text>
</comment>
<evidence type="ECO:0000256" key="2">
    <source>
        <dbReference type="ARBA" id="ARBA00004922"/>
    </source>
</evidence>
<feature type="domain" description="Fringe-like glycosyltransferase" evidence="12">
    <location>
        <begin position="115"/>
        <end position="178"/>
    </location>
</feature>
<dbReference type="EC" id="2.4.1.122" evidence="4"/>
<keyword evidence="8" id="KW-0547">Nucleotide-binding</keyword>
<dbReference type="GO" id="GO:0016020">
    <property type="term" value="C:membrane"/>
    <property type="evidence" value="ECO:0007669"/>
    <property type="project" value="UniProtKB-SubCell"/>
</dbReference>
<keyword evidence="11" id="KW-0472">Membrane</keyword>
<dbReference type="OrthoDB" id="414175at2759"/>
<comment type="similarity">
    <text evidence="3">Belongs to the glycosyltransferase 31 family. Beta3-Gal-T subfamily.</text>
</comment>
<accession>A0A9P4HRX5</accession>
<sequence length="362" mass="41022">CASVPGADDVLVVLRASATELYQKVPQQLLTLFRCTPHFRIFADVETDVGGHHVYDVLRNISAATMQSNEEFKVYERIKELRREGQRLEEIDGGESGKLDKWKFLPMLHQAYQARPKAKWFFFMEADTSVSWSNLLQLLNRLSPKRPLYFGAQIYVGQMGFADGGSGFVLSNAAMKKFVSQWTPAKQITWEGVVSRHAYGDEIVGEALLGAGVTIAPAFPMMQGESPATLDWTARHWCRPAITWHNMSSHEVDTMWKFQNAWISSKGWKTPYLLKDVFNAFVQPHLAADLDDWDNLSQDWNFQKPGAESLGERTPWYDLSESDQASVESFDSCRGACFERKDCVQFSYAPGQCRLGRVVRLG</sequence>
<proteinExistence type="inferred from homology"/>
<evidence type="ECO:0000256" key="3">
    <source>
        <dbReference type="ARBA" id="ARBA00006462"/>
    </source>
</evidence>